<dbReference type="GO" id="GO:0016746">
    <property type="term" value="F:acyltransferase activity"/>
    <property type="evidence" value="ECO:0007669"/>
    <property type="project" value="UniProtKB-KW"/>
</dbReference>
<sequence>MQNYRFYEMEERHLDKVLQIYTHYVLNTTATFHARPLTKQEMRKIVFFRNDKYRTFVICDENELCGYVLITQHKNREAYDGTAEITVYLNPDFIGKGIGSLAIKHVEVYARKQQLHVLVATICGENTNSIKLFERNGYFKCAHYKEVGQKFGQLLDVVSYQKIIGR</sequence>
<dbReference type="PANTHER" id="PTHR43072">
    <property type="entry name" value="N-ACETYLTRANSFERASE"/>
    <property type="match status" value="1"/>
</dbReference>
<evidence type="ECO:0000313" key="4">
    <source>
        <dbReference type="EMBL" id="MDT8901524.1"/>
    </source>
</evidence>
<keyword evidence="1 4" id="KW-0808">Transferase</keyword>
<evidence type="ECO:0000256" key="2">
    <source>
        <dbReference type="ARBA" id="ARBA00023315"/>
    </source>
</evidence>
<evidence type="ECO:0000256" key="1">
    <source>
        <dbReference type="ARBA" id="ARBA00022679"/>
    </source>
</evidence>
<evidence type="ECO:0000259" key="3">
    <source>
        <dbReference type="PROSITE" id="PS51186"/>
    </source>
</evidence>
<keyword evidence="2 4" id="KW-0012">Acyltransferase</keyword>
<dbReference type="CDD" id="cd04301">
    <property type="entry name" value="NAT_SF"/>
    <property type="match status" value="1"/>
</dbReference>
<dbReference type="EMBL" id="JAUOZS010000001">
    <property type="protein sequence ID" value="MDT8901524.1"/>
    <property type="molecule type" value="Genomic_DNA"/>
</dbReference>
<accession>A0ABU3NXI5</accession>
<name>A0ABU3NXI5_9FIRM</name>
<dbReference type="Proteomes" id="UP001254848">
    <property type="component" value="Unassembled WGS sequence"/>
</dbReference>
<dbReference type="PROSITE" id="PS51186">
    <property type="entry name" value="GNAT"/>
    <property type="match status" value="1"/>
</dbReference>
<dbReference type="InterPro" id="IPR000182">
    <property type="entry name" value="GNAT_dom"/>
</dbReference>
<dbReference type="Gene3D" id="3.40.630.30">
    <property type="match status" value="1"/>
</dbReference>
<reference evidence="4 5" key="1">
    <citation type="submission" date="2023-07" db="EMBL/GenBank/DDBJ databases">
        <title>The novel representative of Negativicutes class, Anaeroselena agilis gen. nov. sp. nov.</title>
        <authorList>
            <person name="Prokofeva M.I."/>
            <person name="Elcheninov A.G."/>
            <person name="Klyukina A."/>
            <person name="Kublanov I.V."/>
            <person name="Frolov E.N."/>
            <person name="Podosokorskaya O.A."/>
        </authorList>
    </citation>
    <scope>NUCLEOTIDE SEQUENCE [LARGE SCALE GENOMIC DNA]</scope>
    <source>
        <strain evidence="4 5">4137-cl</strain>
    </source>
</reference>
<proteinExistence type="predicted"/>
<feature type="domain" description="N-acetyltransferase" evidence="3">
    <location>
        <begin position="4"/>
        <end position="165"/>
    </location>
</feature>
<dbReference type="InterPro" id="IPR016181">
    <property type="entry name" value="Acyl_CoA_acyltransferase"/>
</dbReference>
<dbReference type="RefSeq" id="WP_413780033.1">
    <property type="nucleotide sequence ID" value="NZ_JAUOZS010000001.1"/>
</dbReference>
<dbReference type="SUPFAM" id="SSF55729">
    <property type="entry name" value="Acyl-CoA N-acyltransferases (Nat)"/>
    <property type="match status" value="1"/>
</dbReference>
<organism evidence="4 5">
    <name type="scientific">Anaeroselena agilis</name>
    <dbReference type="NCBI Taxonomy" id="3063788"/>
    <lineage>
        <taxon>Bacteria</taxon>
        <taxon>Bacillati</taxon>
        <taxon>Bacillota</taxon>
        <taxon>Negativicutes</taxon>
        <taxon>Acetonemataceae</taxon>
        <taxon>Anaeroselena</taxon>
    </lineage>
</organism>
<evidence type="ECO:0000313" key="5">
    <source>
        <dbReference type="Proteomes" id="UP001254848"/>
    </source>
</evidence>
<protein>
    <submittedName>
        <fullName evidence="4">GNAT family N-acetyltransferase</fullName>
        <ecNumber evidence="4">2.3.1.-</ecNumber>
    </submittedName>
</protein>
<dbReference type="PANTHER" id="PTHR43072:SF23">
    <property type="entry name" value="UPF0039 PROTEIN C11D3.02C"/>
    <property type="match status" value="1"/>
</dbReference>
<dbReference type="EC" id="2.3.1.-" evidence="4"/>
<keyword evidence="5" id="KW-1185">Reference proteome</keyword>
<comment type="caution">
    <text evidence="4">The sequence shown here is derived from an EMBL/GenBank/DDBJ whole genome shotgun (WGS) entry which is preliminary data.</text>
</comment>
<dbReference type="Pfam" id="PF00583">
    <property type="entry name" value="Acetyltransf_1"/>
    <property type="match status" value="1"/>
</dbReference>
<gene>
    <name evidence="4" type="ORF">Q4T40_09750</name>
</gene>